<sequence>MTDMLTVTLNPAVDISTSVNRIVDTRKLRCEVAQRDPGGGGINVARVLHRLGARCAALFLAGGDHGRTLCSLLAAEGLDTRWVEIAGETRENFSVVESSSGLEYRFVLPGPHVMADEWDACLRSLATNLRDARFLVLSGSLPRGVPVDAYAQLARVAVAVRPNIRVAVDASGPALAAVLDSGLVDIVKPSLNELRELTGLPLPDADSQADAARALIADGKARMVALTLAENGALLTTRDETYCMPALKAEVRSAIGAGDSFLAGMLWALDQGAVPREALGYGTAAAAATMKQPGTRLCDARDVARAYVTENRLSPRKPPDPGTRFPDTRGASRSHKDTSRICGPTFRLPCRRTA</sequence>
<evidence type="ECO:0000256" key="5">
    <source>
        <dbReference type="ARBA" id="ARBA00022840"/>
    </source>
</evidence>
<dbReference type="AlphaFoldDB" id="A0A1H6Z546"/>
<evidence type="ECO:0000256" key="3">
    <source>
        <dbReference type="ARBA" id="ARBA00022741"/>
    </source>
</evidence>
<name>A0A1H6Z546_9BURK</name>
<dbReference type="NCBIfam" id="TIGR03168">
    <property type="entry name" value="1-PFK"/>
    <property type="match status" value="1"/>
</dbReference>
<dbReference type="InterPro" id="IPR002173">
    <property type="entry name" value="Carboh/pur_kinase_PfkB_CS"/>
</dbReference>
<evidence type="ECO:0000256" key="2">
    <source>
        <dbReference type="ARBA" id="ARBA00022679"/>
    </source>
</evidence>
<dbReference type="Pfam" id="PF00294">
    <property type="entry name" value="PfkB"/>
    <property type="match status" value="1"/>
</dbReference>
<evidence type="ECO:0000256" key="4">
    <source>
        <dbReference type="ARBA" id="ARBA00022777"/>
    </source>
</evidence>
<accession>A0A1H6Z546</accession>
<dbReference type="SUPFAM" id="SSF53613">
    <property type="entry name" value="Ribokinase-like"/>
    <property type="match status" value="1"/>
</dbReference>
<evidence type="ECO:0000313" key="9">
    <source>
        <dbReference type="EMBL" id="SEJ44045.1"/>
    </source>
</evidence>
<evidence type="ECO:0000259" key="8">
    <source>
        <dbReference type="Pfam" id="PF00294"/>
    </source>
</evidence>
<dbReference type="RefSeq" id="WP_090866577.1">
    <property type="nucleotide sequence ID" value="NZ_FNYE01000011.1"/>
</dbReference>
<dbReference type="STRING" id="667676.SAMN05192539_101121"/>
<keyword evidence="5" id="KW-0067">ATP-binding</keyword>
<dbReference type="Proteomes" id="UP000198866">
    <property type="component" value="Unassembled WGS sequence"/>
</dbReference>
<dbReference type="PIRSF" id="PIRSF000535">
    <property type="entry name" value="1PFK/6PFK/LacC"/>
    <property type="match status" value="1"/>
</dbReference>
<dbReference type="PANTHER" id="PTHR46566:SF2">
    <property type="entry name" value="ATP-DEPENDENT 6-PHOSPHOFRUCTOKINASE ISOZYME 2"/>
    <property type="match status" value="1"/>
</dbReference>
<feature type="domain" description="Carbohydrate kinase PfkB" evidence="8">
    <location>
        <begin position="11"/>
        <end position="298"/>
    </location>
</feature>
<dbReference type="GO" id="GO:0003872">
    <property type="term" value="F:6-phosphofructokinase activity"/>
    <property type="evidence" value="ECO:0007669"/>
    <property type="project" value="TreeGrafter"/>
</dbReference>
<dbReference type="OrthoDB" id="9801219at2"/>
<dbReference type="InterPro" id="IPR029056">
    <property type="entry name" value="Ribokinase-like"/>
</dbReference>
<comment type="similarity">
    <text evidence="1 6">Belongs to the carbohydrate kinase PfkB family.</text>
</comment>
<dbReference type="GO" id="GO:0005524">
    <property type="term" value="F:ATP binding"/>
    <property type="evidence" value="ECO:0007669"/>
    <property type="project" value="UniProtKB-KW"/>
</dbReference>
<dbReference type="EMBL" id="FNYE01000011">
    <property type="protein sequence ID" value="SEJ44045.1"/>
    <property type="molecule type" value="Genomic_DNA"/>
</dbReference>
<keyword evidence="3" id="KW-0547">Nucleotide-binding</keyword>
<organism evidence="9 10">
    <name type="scientific">Paraburkholderia diazotrophica</name>
    <dbReference type="NCBI Taxonomy" id="667676"/>
    <lineage>
        <taxon>Bacteria</taxon>
        <taxon>Pseudomonadati</taxon>
        <taxon>Pseudomonadota</taxon>
        <taxon>Betaproteobacteria</taxon>
        <taxon>Burkholderiales</taxon>
        <taxon>Burkholderiaceae</taxon>
        <taxon>Paraburkholderia</taxon>
    </lineage>
</organism>
<dbReference type="PANTHER" id="PTHR46566">
    <property type="entry name" value="1-PHOSPHOFRUCTOKINASE-RELATED"/>
    <property type="match status" value="1"/>
</dbReference>
<keyword evidence="10" id="KW-1185">Reference proteome</keyword>
<dbReference type="FunFam" id="3.40.1190.20:FF:000001">
    <property type="entry name" value="Phosphofructokinase"/>
    <property type="match status" value="1"/>
</dbReference>
<evidence type="ECO:0000313" key="10">
    <source>
        <dbReference type="Proteomes" id="UP000198866"/>
    </source>
</evidence>
<dbReference type="InterPro" id="IPR011611">
    <property type="entry name" value="PfkB_dom"/>
</dbReference>
<proteinExistence type="inferred from homology"/>
<dbReference type="InterPro" id="IPR017583">
    <property type="entry name" value="Tagatose/fructose_Pkinase"/>
</dbReference>
<evidence type="ECO:0000256" key="7">
    <source>
        <dbReference type="SAM" id="MobiDB-lite"/>
    </source>
</evidence>
<keyword evidence="4 9" id="KW-0418">Kinase</keyword>
<dbReference type="Gene3D" id="3.40.1190.20">
    <property type="match status" value="1"/>
</dbReference>
<dbReference type="GO" id="GO:0005829">
    <property type="term" value="C:cytosol"/>
    <property type="evidence" value="ECO:0007669"/>
    <property type="project" value="TreeGrafter"/>
</dbReference>
<protein>
    <recommendedName>
        <fullName evidence="6">Phosphofructokinase</fullName>
    </recommendedName>
</protein>
<reference evidence="10" key="1">
    <citation type="submission" date="2016-10" db="EMBL/GenBank/DDBJ databases">
        <authorList>
            <person name="Varghese N."/>
            <person name="Submissions S."/>
        </authorList>
    </citation>
    <scope>NUCLEOTIDE SEQUENCE [LARGE SCALE GENOMIC DNA]</scope>
    <source>
        <strain evidence="10">LMG 26031</strain>
    </source>
</reference>
<keyword evidence="2 6" id="KW-0808">Transferase</keyword>
<evidence type="ECO:0000256" key="6">
    <source>
        <dbReference type="PIRNR" id="PIRNR000535"/>
    </source>
</evidence>
<evidence type="ECO:0000256" key="1">
    <source>
        <dbReference type="ARBA" id="ARBA00010688"/>
    </source>
</evidence>
<dbReference type="CDD" id="cd01164">
    <property type="entry name" value="FruK_PfkB_like"/>
    <property type="match status" value="1"/>
</dbReference>
<dbReference type="PROSITE" id="PS00583">
    <property type="entry name" value="PFKB_KINASES_1"/>
    <property type="match status" value="1"/>
</dbReference>
<feature type="region of interest" description="Disordered" evidence="7">
    <location>
        <begin position="310"/>
        <end position="344"/>
    </location>
</feature>
<gene>
    <name evidence="9" type="ORF">SAMN05192539_101121</name>
</gene>